<reference evidence="16" key="1">
    <citation type="submission" date="2016-02" db="EMBL/GenBank/DDBJ databases">
        <title>Halorhodospira halochloris DSM-1059 complete genome, version 2.</title>
        <authorList>
            <person name="Tsukatani Y."/>
        </authorList>
    </citation>
    <scope>NUCLEOTIDE SEQUENCE</scope>
    <source>
        <strain evidence="16">DSM 1059</strain>
    </source>
</reference>
<dbReference type="KEGG" id="hhk:HH1059_25670"/>
<accession>A0A110B4E1</accession>
<keyword evidence="7" id="KW-0413">Isomerase</keyword>
<feature type="compositionally biased region" description="Basic and acidic residues" evidence="13">
    <location>
        <begin position="651"/>
        <end position="660"/>
    </location>
</feature>
<dbReference type="EC" id="5.6.2.4" evidence="9"/>
<evidence type="ECO:0000256" key="10">
    <source>
        <dbReference type="ARBA" id="ARBA00034923"/>
    </source>
</evidence>
<keyword evidence="4 12" id="KW-0347">Helicase</keyword>
<evidence type="ECO:0000256" key="1">
    <source>
        <dbReference type="ARBA" id="ARBA00009922"/>
    </source>
</evidence>
<dbReference type="EMBL" id="AP017372">
    <property type="protein sequence ID" value="BAU56650.1"/>
    <property type="molecule type" value="Genomic_DNA"/>
</dbReference>
<dbReference type="NCBIfam" id="NF008743">
    <property type="entry name" value="PRK11773.1"/>
    <property type="match status" value="1"/>
</dbReference>
<dbReference type="InterPro" id="IPR000212">
    <property type="entry name" value="DNA_helicase_UvrD/REP"/>
</dbReference>
<keyword evidence="5 12" id="KW-0067">ATP-binding</keyword>
<evidence type="ECO:0000256" key="6">
    <source>
        <dbReference type="ARBA" id="ARBA00023125"/>
    </source>
</evidence>
<evidence type="ECO:0000313" key="16">
    <source>
        <dbReference type="EMBL" id="BAU56650.1"/>
    </source>
</evidence>
<gene>
    <name evidence="16" type="primary">uvrD</name>
    <name evidence="16" type="ORF">HH1059_25670</name>
</gene>
<feature type="domain" description="UvrD-like helicase C-terminal" evidence="15">
    <location>
        <begin position="287"/>
        <end position="563"/>
    </location>
</feature>
<dbReference type="PANTHER" id="PTHR11070:SF2">
    <property type="entry name" value="ATP-DEPENDENT DNA HELICASE SRS2"/>
    <property type="match status" value="1"/>
</dbReference>
<dbReference type="Pfam" id="PF21196">
    <property type="entry name" value="PcrA_UvrD_tudor"/>
    <property type="match status" value="1"/>
</dbReference>
<evidence type="ECO:0000256" key="12">
    <source>
        <dbReference type="PROSITE-ProRule" id="PRU00560"/>
    </source>
</evidence>
<evidence type="ECO:0000256" key="3">
    <source>
        <dbReference type="ARBA" id="ARBA00022801"/>
    </source>
</evidence>
<dbReference type="GO" id="GO:0003677">
    <property type="term" value="F:DNA binding"/>
    <property type="evidence" value="ECO:0007669"/>
    <property type="project" value="UniProtKB-KW"/>
</dbReference>
<keyword evidence="2 12" id="KW-0547">Nucleotide-binding</keyword>
<comment type="catalytic activity">
    <reaction evidence="11">
        <text>ATP + H2O = ADP + phosphate + H(+)</text>
        <dbReference type="Rhea" id="RHEA:13065"/>
        <dbReference type="ChEBI" id="CHEBI:15377"/>
        <dbReference type="ChEBI" id="CHEBI:15378"/>
        <dbReference type="ChEBI" id="CHEBI:30616"/>
        <dbReference type="ChEBI" id="CHEBI:43474"/>
        <dbReference type="ChEBI" id="CHEBI:456216"/>
        <dbReference type="EC" id="5.6.2.4"/>
    </reaction>
</comment>
<evidence type="ECO:0000256" key="13">
    <source>
        <dbReference type="SAM" id="MobiDB-lite"/>
    </source>
</evidence>
<evidence type="ECO:0000256" key="8">
    <source>
        <dbReference type="ARBA" id="ARBA00034617"/>
    </source>
</evidence>
<keyword evidence="3 12" id="KW-0378">Hydrolase</keyword>
<evidence type="ECO:0000256" key="9">
    <source>
        <dbReference type="ARBA" id="ARBA00034808"/>
    </source>
</evidence>
<dbReference type="InterPro" id="IPR013986">
    <property type="entry name" value="DExx_box_DNA_helicase_dom_sf"/>
</dbReference>
<name>A0A110B4E1_HALHR</name>
<evidence type="ECO:0000256" key="4">
    <source>
        <dbReference type="ARBA" id="ARBA00022806"/>
    </source>
</evidence>
<dbReference type="PANTHER" id="PTHR11070">
    <property type="entry name" value="UVRD / RECB / PCRA DNA HELICASE FAMILY MEMBER"/>
    <property type="match status" value="1"/>
</dbReference>
<evidence type="ECO:0000259" key="14">
    <source>
        <dbReference type="PROSITE" id="PS51198"/>
    </source>
</evidence>
<dbReference type="SUPFAM" id="SSF52540">
    <property type="entry name" value="P-loop containing nucleoside triphosphate hydrolases"/>
    <property type="match status" value="1"/>
</dbReference>
<dbReference type="GO" id="GO:0033202">
    <property type="term" value="C:DNA helicase complex"/>
    <property type="evidence" value="ECO:0007669"/>
    <property type="project" value="TreeGrafter"/>
</dbReference>
<proteinExistence type="inferred from homology"/>
<dbReference type="InterPro" id="IPR027417">
    <property type="entry name" value="P-loop_NTPase"/>
</dbReference>
<keyword evidence="6" id="KW-0238">DNA-binding</keyword>
<dbReference type="Pfam" id="PF00580">
    <property type="entry name" value="UvrD-helicase"/>
    <property type="match status" value="1"/>
</dbReference>
<dbReference type="OrthoDB" id="9806690at2"/>
<dbReference type="GO" id="GO:0005524">
    <property type="term" value="F:ATP binding"/>
    <property type="evidence" value="ECO:0007669"/>
    <property type="project" value="UniProtKB-UniRule"/>
</dbReference>
<evidence type="ECO:0000256" key="2">
    <source>
        <dbReference type="ARBA" id="ARBA00022741"/>
    </source>
</evidence>
<evidence type="ECO:0000256" key="5">
    <source>
        <dbReference type="ARBA" id="ARBA00022840"/>
    </source>
</evidence>
<protein>
    <recommendedName>
        <fullName evidence="9">DNA 3'-5' helicase</fullName>
        <ecNumber evidence="9">5.6.2.4</ecNumber>
    </recommendedName>
    <alternativeName>
        <fullName evidence="10">DNA 3'-5' helicase II</fullName>
    </alternativeName>
</protein>
<dbReference type="GO" id="GO:0005829">
    <property type="term" value="C:cytosol"/>
    <property type="evidence" value="ECO:0007669"/>
    <property type="project" value="TreeGrafter"/>
</dbReference>
<feature type="region of interest" description="Disordered" evidence="13">
    <location>
        <begin position="651"/>
        <end position="682"/>
    </location>
</feature>
<dbReference type="Gene3D" id="1.10.486.10">
    <property type="entry name" value="PCRA, domain 4"/>
    <property type="match status" value="1"/>
</dbReference>
<dbReference type="GO" id="GO:0043138">
    <property type="term" value="F:3'-5' DNA helicase activity"/>
    <property type="evidence" value="ECO:0007669"/>
    <property type="project" value="UniProtKB-EC"/>
</dbReference>
<dbReference type="InterPro" id="IPR014017">
    <property type="entry name" value="DNA_helicase_UvrD-like_C"/>
</dbReference>
<dbReference type="Gene3D" id="3.40.50.300">
    <property type="entry name" value="P-loop containing nucleotide triphosphate hydrolases"/>
    <property type="match status" value="2"/>
</dbReference>
<comment type="similarity">
    <text evidence="1">Belongs to the helicase family. UvrD subfamily.</text>
</comment>
<evidence type="ECO:0000259" key="15">
    <source>
        <dbReference type="PROSITE" id="PS51217"/>
    </source>
</evidence>
<organism evidence="16 17">
    <name type="scientific">Halorhodospira halochloris</name>
    <name type="common">Ectothiorhodospira halochloris</name>
    <dbReference type="NCBI Taxonomy" id="1052"/>
    <lineage>
        <taxon>Bacteria</taxon>
        <taxon>Pseudomonadati</taxon>
        <taxon>Pseudomonadota</taxon>
        <taxon>Gammaproteobacteria</taxon>
        <taxon>Chromatiales</taxon>
        <taxon>Ectothiorhodospiraceae</taxon>
        <taxon>Halorhodospira</taxon>
    </lineage>
</organism>
<feature type="binding site" evidence="12">
    <location>
        <begin position="29"/>
        <end position="36"/>
    </location>
    <ligand>
        <name>ATP</name>
        <dbReference type="ChEBI" id="CHEBI:30616"/>
    </ligand>
</feature>
<evidence type="ECO:0000256" key="11">
    <source>
        <dbReference type="ARBA" id="ARBA00048988"/>
    </source>
</evidence>
<dbReference type="InterPro" id="IPR014016">
    <property type="entry name" value="UvrD-like_ATP-bd"/>
</dbReference>
<dbReference type="GO" id="GO:0000725">
    <property type="term" value="P:recombinational repair"/>
    <property type="evidence" value="ECO:0007669"/>
    <property type="project" value="TreeGrafter"/>
</dbReference>
<dbReference type="PROSITE" id="PS51198">
    <property type="entry name" value="UVRD_HELICASE_ATP_BIND"/>
    <property type="match status" value="1"/>
</dbReference>
<sequence>MDLDDLLSDLNDDQLRAVCVDAGRTLVLAGAGSGKTRVLTRRAAYLVAAQGASPFSILAVTFTNKAAGEMRGRIGSLLGIATAGMWVGTFHGIAHRLLRQHADRADLPEGFQILDSDDQLRMVKRILRSRGNDESNYPPRQVRNFISSRKDEGLRARDIESGNGDIADEMLAIYADYEQACQRAGMVDFGELLLRAYELLRFDQELLEHYRRRFQHILVDELQDTNSLQYRWLKLIAGPNSEVFAVGDDDQSIYGWRGARVENIERYCREMGDVAVVRLEQNYRSTATILSAANDLIACNASRLGKNLWTQGASGEPITLYSAFNEVDEARWVVERIRAQIQEGDYHAGDFAILYRSNAQSRAFEEALVAQRIPYRVYGGLRFFERAEIKDALAYLRLTINRHDDSSFERAVATPPRGIGAKTMEIVRSYARESAQSLWSATRDLIVTQSISGRARNALISFINLLDELEDRVKEQPLHHQVEHAISSTGLRNHHSRDESRLENLDELVTAARSFVQQSDENIETDQHPLISFLTHAALEAGEAQADDWQRSVQLMTLHAAKGLEFPVVFLAGMEEGLFPHYLSREDSARLEEERRLCYVGMTRARQRLLLTHAQRRRLHGRDQMTSPSRFLSEIPDRYIELIRPHMRVSRNDGLRDSGDTRQASVSPVSPKFSDEPPEGFSIGSRVRHSKFGEGVIMSSEGRGDNARLQVRFDGGDTKWLVAGFAKLEVMN</sequence>
<dbReference type="PROSITE" id="PS51217">
    <property type="entry name" value="UVRD_HELICASE_CTER"/>
    <property type="match status" value="1"/>
</dbReference>
<feature type="domain" description="UvrD-like helicase ATP-binding" evidence="14">
    <location>
        <begin position="8"/>
        <end position="286"/>
    </location>
</feature>
<dbReference type="Gene3D" id="1.10.10.160">
    <property type="match status" value="1"/>
</dbReference>
<dbReference type="Pfam" id="PF13361">
    <property type="entry name" value="UvrD_C"/>
    <property type="match status" value="1"/>
</dbReference>
<keyword evidence="17" id="KW-1185">Reference proteome</keyword>
<dbReference type="RefSeq" id="WP_096406780.1">
    <property type="nucleotide sequence ID" value="NZ_AP017372.2"/>
</dbReference>
<evidence type="ECO:0000313" key="17">
    <source>
        <dbReference type="Proteomes" id="UP000218890"/>
    </source>
</evidence>
<dbReference type="AlphaFoldDB" id="A0A110B4E1"/>
<dbReference type="CDD" id="cd18807">
    <property type="entry name" value="SF1_C_UvrD"/>
    <property type="match status" value="1"/>
</dbReference>
<dbReference type="CDD" id="cd17932">
    <property type="entry name" value="DEXQc_UvrD"/>
    <property type="match status" value="1"/>
</dbReference>
<dbReference type="GO" id="GO:0016887">
    <property type="term" value="F:ATP hydrolysis activity"/>
    <property type="evidence" value="ECO:0007669"/>
    <property type="project" value="RHEA"/>
</dbReference>
<evidence type="ECO:0000256" key="7">
    <source>
        <dbReference type="ARBA" id="ARBA00023235"/>
    </source>
</evidence>
<comment type="catalytic activity">
    <reaction evidence="8">
        <text>Couples ATP hydrolysis with the unwinding of duplex DNA by translocating in the 3'-5' direction.</text>
        <dbReference type="EC" id="5.6.2.4"/>
    </reaction>
</comment>
<dbReference type="Proteomes" id="UP000218890">
    <property type="component" value="Chromosome"/>
</dbReference>